<comment type="caution">
    <text evidence="2">The sequence shown here is derived from an EMBL/GenBank/DDBJ whole genome shotgun (WGS) entry which is preliminary data.</text>
</comment>
<proteinExistence type="inferred from homology"/>
<dbReference type="EMBL" id="JAYMYS010000003">
    <property type="protein sequence ID" value="KAK7400561.1"/>
    <property type="molecule type" value="Genomic_DNA"/>
</dbReference>
<dbReference type="PANTHER" id="PTHR33732">
    <property type="entry name" value="REF/SRPP-LIKE PROTEIN OS05G0151300/LOC_OS05G05940"/>
    <property type="match status" value="1"/>
</dbReference>
<dbReference type="Proteomes" id="UP001386955">
    <property type="component" value="Unassembled WGS sequence"/>
</dbReference>
<evidence type="ECO:0000256" key="1">
    <source>
        <dbReference type="ARBA" id="ARBA00009737"/>
    </source>
</evidence>
<dbReference type="Pfam" id="PF05755">
    <property type="entry name" value="REF"/>
    <property type="match status" value="1"/>
</dbReference>
<sequence length="171" mass="19219">MVIVKVTIGLSIRRQQQHKHKVINYVPCKLPPPFMSFAAVARNFSGVRAVEGAVKNIIAPVYDKFHLVPDELHLIADRSADHRPHAPPRITASNLARAVYTKCEPAVTVLYERYEARAEQWAAAAWRRLLPRTPKAACWAERYNDKVSAATEKGCRISAIAATKMFSEKRS</sequence>
<organism evidence="2 3">
    <name type="scientific">Psophocarpus tetragonolobus</name>
    <name type="common">Winged bean</name>
    <name type="synonym">Dolichos tetragonolobus</name>
    <dbReference type="NCBI Taxonomy" id="3891"/>
    <lineage>
        <taxon>Eukaryota</taxon>
        <taxon>Viridiplantae</taxon>
        <taxon>Streptophyta</taxon>
        <taxon>Embryophyta</taxon>
        <taxon>Tracheophyta</taxon>
        <taxon>Spermatophyta</taxon>
        <taxon>Magnoliopsida</taxon>
        <taxon>eudicotyledons</taxon>
        <taxon>Gunneridae</taxon>
        <taxon>Pentapetalae</taxon>
        <taxon>rosids</taxon>
        <taxon>fabids</taxon>
        <taxon>Fabales</taxon>
        <taxon>Fabaceae</taxon>
        <taxon>Papilionoideae</taxon>
        <taxon>50 kb inversion clade</taxon>
        <taxon>NPAAA clade</taxon>
        <taxon>indigoferoid/millettioid clade</taxon>
        <taxon>Phaseoleae</taxon>
        <taxon>Psophocarpus</taxon>
    </lineage>
</organism>
<dbReference type="InterPro" id="IPR008802">
    <property type="entry name" value="REF"/>
</dbReference>
<dbReference type="AlphaFoldDB" id="A0AAN9SMY8"/>
<gene>
    <name evidence="2" type="ORF">VNO78_11771</name>
</gene>
<comment type="similarity">
    <text evidence="1">Belongs to the REF/SRPP family.</text>
</comment>
<protein>
    <submittedName>
        <fullName evidence="2">Uncharacterized protein</fullName>
    </submittedName>
</protein>
<name>A0AAN9SMY8_PSOTE</name>
<dbReference type="PANTHER" id="PTHR33732:SF9">
    <property type="entry name" value="REF_SRPP-LIKE PROTEIN OS05G0151300_LOC_OS05G05940"/>
    <property type="match status" value="1"/>
</dbReference>
<evidence type="ECO:0000313" key="2">
    <source>
        <dbReference type="EMBL" id="KAK7400561.1"/>
    </source>
</evidence>
<keyword evidence="3" id="KW-1185">Reference proteome</keyword>
<reference evidence="2 3" key="1">
    <citation type="submission" date="2024-01" db="EMBL/GenBank/DDBJ databases">
        <title>The genomes of 5 underutilized Papilionoideae crops provide insights into root nodulation and disease resistanc.</title>
        <authorList>
            <person name="Jiang F."/>
        </authorList>
    </citation>
    <scope>NUCLEOTIDE SEQUENCE [LARGE SCALE GENOMIC DNA]</scope>
    <source>
        <strain evidence="2">DUOXIRENSHENG_FW03</strain>
        <tissue evidence="2">Leaves</tissue>
    </source>
</reference>
<accession>A0AAN9SMY8</accession>
<evidence type="ECO:0000313" key="3">
    <source>
        <dbReference type="Proteomes" id="UP001386955"/>
    </source>
</evidence>